<dbReference type="InterPro" id="IPR010652">
    <property type="entry name" value="DUF1232"/>
</dbReference>
<keyword evidence="7" id="KW-1185">Reference proteome</keyword>
<evidence type="ECO:0000313" key="7">
    <source>
        <dbReference type="Proteomes" id="UP001279642"/>
    </source>
</evidence>
<sequence>MAGEQTGREVVLYDPEKLERDQKTVEAGFWRKVRRFASKLPFLDEAVAAYYCAIDPATPLQVKAVLFGALAYFIIPIDLAPDFLAWFGFTDDAAVIYAAVRSVARHIKPEHQARARESLERLAE</sequence>
<dbReference type="Pfam" id="PF06803">
    <property type="entry name" value="DUF1232"/>
    <property type="match status" value="1"/>
</dbReference>
<name>A0ABU5E4Y9_9PROT</name>
<comment type="caution">
    <text evidence="6">The sequence shown here is derived from an EMBL/GenBank/DDBJ whole genome shotgun (WGS) entry which is preliminary data.</text>
</comment>
<keyword evidence="4" id="KW-0472">Membrane</keyword>
<dbReference type="EMBL" id="JAXCLW010000001">
    <property type="protein sequence ID" value="MDY0881387.1"/>
    <property type="molecule type" value="Genomic_DNA"/>
</dbReference>
<dbReference type="InterPro" id="IPR016983">
    <property type="entry name" value="UCP031804"/>
</dbReference>
<keyword evidence="3" id="KW-1133">Transmembrane helix</keyword>
<evidence type="ECO:0000256" key="3">
    <source>
        <dbReference type="ARBA" id="ARBA00022989"/>
    </source>
</evidence>
<comment type="subcellular location">
    <subcellularLocation>
        <location evidence="1">Endomembrane system</location>
        <topology evidence="1">Multi-pass membrane protein</topology>
    </subcellularLocation>
</comment>
<gene>
    <name evidence="6" type="ORF">SMD27_00890</name>
</gene>
<evidence type="ECO:0000313" key="6">
    <source>
        <dbReference type="EMBL" id="MDY0881387.1"/>
    </source>
</evidence>
<evidence type="ECO:0000256" key="1">
    <source>
        <dbReference type="ARBA" id="ARBA00004127"/>
    </source>
</evidence>
<dbReference type="PIRSF" id="PIRSF031804">
    <property type="entry name" value="UCP031804"/>
    <property type="match status" value="1"/>
</dbReference>
<keyword evidence="2" id="KW-0812">Transmembrane</keyword>
<dbReference type="RefSeq" id="WP_320506453.1">
    <property type="nucleotide sequence ID" value="NZ_JAXCLW010000001.1"/>
</dbReference>
<proteinExistence type="predicted"/>
<dbReference type="Proteomes" id="UP001279642">
    <property type="component" value="Unassembled WGS sequence"/>
</dbReference>
<accession>A0ABU5E4Y9</accession>
<evidence type="ECO:0000256" key="2">
    <source>
        <dbReference type="ARBA" id="ARBA00022692"/>
    </source>
</evidence>
<evidence type="ECO:0000259" key="5">
    <source>
        <dbReference type="Pfam" id="PF06803"/>
    </source>
</evidence>
<reference evidence="6 7" key="1">
    <citation type="journal article" date="2016" name="Antonie Van Leeuwenhoek">
        <title>Dongia soli sp. nov., isolated from soil from Dokdo, Korea.</title>
        <authorList>
            <person name="Kim D.U."/>
            <person name="Lee H."/>
            <person name="Kim H."/>
            <person name="Kim S.G."/>
            <person name="Ka J.O."/>
        </authorList>
    </citation>
    <scope>NUCLEOTIDE SEQUENCE [LARGE SCALE GENOMIC DNA]</scope>
    <source>
        <strain evidence="6 7">D78</strain>
    </source>
</reference>
<evidence type="ECO:0000256" key="4">
    <source>
        <dbReference type="ARBA" id="ARBA00023136"/>
    </source>
</evidence>
<protein>
    <submittedName>
        <fullName evidence="6">YkvA family protein</fullName>
    </submittedName>
</protein>
<feature type="domain" description="DUF1232" evidence="5">
    <location>
        <begin position="62"/>
        <end position="96"/>
    </location>
</feature>
<organism evidence="6 7">
    <name type="scientific">Dongia soli</name>
    <dbReference type="NCBI Taxonomy" id="600628"/>
    <lineage>
        <taxon>Bacteria</taxon>
        <taxon>Pseudomonadati</taxon>
        <taxon>Pseudomonadota</taxon>
        <taxon>Alphaproteobacteria</taxon>
        <taxon>Rhodospirillales</taxon>
        <taxon>Dongiaceae</taxon>
        <taxon>Dongia</taxon>
    </lineage>
</organism>